<feature type="region of interest" description="Disordered" evidence="1">
    <location>
        <begin position="92"/>
        <end position="149"/>
    </location>
</feature>
<accession>A0AAT9HTC8</accession>
<proteinExistence type="predicted"/>
<reference evidence="2" key="1">
    <citation type="submission" date="2024-06" db="EMBL/GenBank/DDBJ databases">
        <authorList>
            <consortium name="consrtm"/>
            <person name="Uemura M."/>
            <person name="Terahara T."/>
        </authorList>
    </citation>
    <scope>NUCLEOTIDE SEQUENCE</scope>
    <source>
        <strain evidence="2">KM77-8</strain>
    </source>
</reference>
<gene>
    <name evidence="2" type="ORF">SHKM778_72980</name>
</gene>
<feature type="compositionally biased region" description="Low complexity" evidence="1">
    <location>
        <begin position="94"/>
        <end position="103"/>
    </location>
</feature>
<evidence type="ECO:0000313" key="2">
    <source>
        <dbReference type="EMBL" id="BFO20910.1"/>
    </source>
</evidence>
<feature type="compositionally biased region" description="Pro residues" evidence="1">
    <location>
        <begin position="104"/>
        <end position="124"/>
    </location>
</feature>
<organism evidence="2">
    <name type="scientific">Streptomyces haneummycinicus</name>
    <dbReference type="NCBI Taxonomy" id="3074435"/>
    <lineage>
        <taxon>Bacteria</taxon>
        <taxon>Bacillati</taxon>
        <taxon>Actinomycetota</taxon>
        <taxon>Actinomycetes</taxon>
        <taxon>Kitasatosporales</taxon>
        <taxon>Streptomycetaceae</taxon>
        <taxon>Streptomyces</taxon>
    </lineage>
</organism>
<protein>
    <submittedName>
        <fullName evidence="2">Uncharacterized protein</fullName>
    </submittedName>
</protein>
<dbReference type="AlphaFoldDB" id="A0AAT9HTC8"/>
<sequence length="149" mass="16466">MSTVTTWGLVVETTVGSAERKHTEAQVVAHIEGTREEAVAELERRARAYVPTHPLSHRRRRLLRDGDGFLLLVDGAWRSFVTRFTVAELLEDSAAPAEPDPVVETPPEPEPVVVTPPPAPPRPTPEQLAERDEDGVPVLPSWLGRRDLS</sequence>
<evidence type="ECO:0000256" key="1">
    <source>
        <dbReference type="SAM" id="MobiDB-lite"/>
    </source>
</evidence>
<reference evidence="2" key="2">
    <citation type="submission" date="2024-07" db="EMBL/GenBank/DDBJ databases">
        <title>Streptomyces haneummycinica sp. nov., a new antibiotic-producing actinobacterium isolated from marine sediment.</title>
        <authorList>
            <person name="Uemura M."/>
            <person name="Hamada M."/>
            <person name="Hirano S."/>
            <person name="Kobayashi K."/>
            <person name="Ohshiro T."/>
            <person name="Kobayashi T."/>
            <person name="Terahara T."/>
        </authorList>
    </citation>
    <scope>NUCLEOTIDE SEQUENCE</scope>
    <source>
        <strain evidence="2">KM77-8</strain>
    </source>
</reference>
<name>A0AAT9HTC8_9ACTN</name>
<dbReference type="EMBL" id="AP035768">
    <property type="protein sequence ID" value="BFO20910.1"/>
    <property type="molecule type" value="Genomic_DNA"/>
</dbReference>